<sequence>MSQITTHILDTTRGKPAQGVVIVLYSQHAETWQELARGTTNQDGRVADLLPKGEVLARGIYKLKFFTQEYFDQHETASFYPFVEIAFAVTAPEHYHVPLLLNPFGYSTYRGS</sequence>
<evidence type="ECO:0000313" key="11">
    <source>
        <dbReference type="Proteomes" id="UP000516093"/>
    </source>
</evidence>
<dbReference type="EC" id="3.5.2.17" evidence="8"/>
<dbReference type="PRINTS" id="PR00189">
    <property type="entry name" value="TRNSTHYRETIN"/>
</dbReference>
<dbReference type="RefSeq" id="WP_187733012.1">
    <property type="nucleotide sequence ID" value="NZ_BMFN01000002.1"/>
</dbReference>
<dbReference type="CDD" id="cd05822">
    <property type="entry name" value="TLP_HIUase"/>
    <property type="match status" value="1"/>
</dbReference>
<evidence type="ECO:0000256" key="2">
    <source>
        <dbReference type="ARBA" id="ARBA00002704"/>
    </source>
</evidence>
<dbReference type="InterPro" id="IPR000895">
    <property type="entry name" value="Transthyretin/HIU_hydrolase"/>
</dbReference>
<dbReference type="InterPro" id="IPR023418">
    <property type="entry name" value="Thyroxine_BS"/>
</dbReference>
<comment type="similarity">
    <text evidence="3 8">Belongs to the transthyretin family. 5-hydroxyisourate hydrolase subfamily.</text>
</comment>
<protein>
    <recommendedName>
        <fullName evidence="8">5-hydroxyisourate hydrolase</fullName>
        <shortName evidence="8">HIU hydrolase</shortName>
        <shortName evidence="8">HIUHase</shortName>
        <ecNumber evidence="8">3.5.2.17</ecNumber>
    </recommendedName>
</protein>
<comment type="catalytic activity">
    <reaction evidence="1 8">
        <text>5-hydroxyisourate + H2O = 5-hydroxy-2-oxo-4-ureido-2,5-dihydro-1H-imidazole-5-carboxylate + H(+)</text>
        <dbReference type="Rhea" id="RHEA:23736"/>
        <dbReference type="ChEBI" id="CHEBI:15377"/>
        <dbReference type="ChEBI" id="CHEBI:15378"/>
        <dbReference type="ChEBI" id="CHEBI:18072"/>
        <dbReference type="ChEBI" id="CHEBI:58639"/>
        <dbReference type="EC" id="3.5.2.17"/>
    </reaction>
</comment>
<keyword evidence="5 8" id="KW-0659">Purine metabolism</keyword>
<organism evidence="10 11">
    <name type="scientific">Hymenobacter qilianensis</name>
    <dbReference type="NCBI Taxonomy" id="1385715"/>
    <lineage>
        <taxon>Bacteria</taxon>
        <taxon>Pseudomonadati</taxon>
        <taxon>Bacteroidota</taxon>
        <taxon>Cytophagia</taxon>
        <taxon>Cytophagales</taxon>
        <taxon>Hymenobacteraceae</taxon>
        <taxon>Hymenobacter</taxon>
    </lineage>
</organism>
<dbReference type="Gene3D" id="2.60.40.180">
    <property type="entry name" value="Transthyretin/hydroxyisourate hydrolase domain"/>
    <property type="match status" value="1"/>
</dbReference>
<dbReference type="PANTHER" id="PTHR10395">
    <property type="entry name" value="URICASE AND TRANSTHYRETIN-RELATED"/>
    <property type="match status" value="1"/>
</dbReference>
<evidence type="ECO:0000256" key="5">
    <source>
        <dbReference type="ARBA" id="ARBA00022631"/>
    </source>
</evidence>
<keyword evidence="6 8" id="KW-0378">Hydrolase</keyword>
<name>A0A7H0GWV6_9BACT</name>
<evidence type="ECO:0000313" key="10">
    <source>
        <dbReference type="EMBL" id="QNP52772.1"/>
    </source>
</evidence>
<dbReference type="InterPro" id="IPR023416">
    <property type="entry name" value="Transthyretin/HIU_hydrolase_d"/>
</dbReference>
<dbReference type="AlphaFoldDB" id="A0A7H0GWV6"/>
<dbReference type="Pfam" id="PF00576">
    <property type="entry name" value="Transthyretin"/>
    <property type="match status" value="1"/>
</dbReference>
<dbReference type="GO" id="GO:0033971">
    <property type="term" value="F:hydroxyisourate hydrolase activity"/>
    <property type="evidence" value="ECO:0007669"/>
    <property type="project" value="UniProtKB-EC"/>
</dbReference>
<dbReference type="SMART" id="SM00095">
    <property type="entry name" value="TR_THY"/>
    <property type="match status" value="1"/>
</dbReference>
<dbReference type="EMBL" id="CP060784">
    <property type="protein sequence ID" value="QNP52772.1"/>
    <property type="molecule type" value="Genomic_DNA"/>
</dbReference>
<feature type="binding site" evidence="7">
    <location>
        <position position="109"/>
    </location>
    <ligand>
        <name>substrate</name>
    </ligand>
</feature>
<dbReference type="PANTHER" id="PTHR10395:SF7">
    <property type="entry name" value="5-HYDROXYISOURATE HYDROLASE"/>
    <property type="match status" value="1"/>
</dbReference>
<dbReference type="Proteomes" id="UP000516093">
    <property type="component" value="Chromosome"/>
</dbReference>
<dbReference type="PROSITE" id="PS00768">
    <property type="entry name" value="TRANSTHYRETIN_1"/>
    <property type="match status" value="1"/>
</dbReference>
<comment type="subunit">
    <text evidence="4 8">Homotetramer.</text>
</comment>
<reference evidence="10 11" key="1">
    <citation type="submission" date="2020-08" db="EMBL/GenBank/DDBJ databases">
        <title>Genome sequence of Hymenobacter qilianensis JCM 19763T.</title>
        <authorList>
            <person name="Hyun D.-W."/>
            <person name="Bae J.-W."/>
        </authorList>
    </citation>
    <scope>NUCLEOTIDE SEQUENCE [LARGE SCALE GENOMIC DNA]</scope>
    <source>
        <strain evidence="10 11">JCM 19763</strain>
    </source>
</reference>
<feature type="binding site" evidence="7">
    <location>
        <position position="7"/>
    </location>
    <ligand>
        <name>substrate</name>
    </ligand>
</feature>
<dbReference type="SUPFAM" id="SSF49472">
    <property type="entry name" value="Transthyretin (synonym: prealbumin)"/>
    <property type="match status" value="1"/>
</dbReference>
<evidence type="ECO:0000256" key="3">
    <source>
        <dbReference type="ARBA" id="ARBA00009850"/>
    </source>
</evidence>
<dbReference type="InterPro" id="IPR036817">
    <property type="entry name" value="Transthyretin/HIU_hydrolase_sf"/>
</dbReference>
<gene>
    <name evidence="10" type="primary">uraH</name>
    <name evidence="10" type="ORF">H9L05_03250</name>
</gene>
<evidence type="ECO:0000256" key="7">
    <source>
        <dbReference type="PIRSR" id="PIRSR600895-51"/>
    </source>
</evidence>
<dbReference type="KEGG" id="hqi:H9L05_03250"/>
<evidence type="ECO:0000256" key="4">
    <source>
        <dbReference type="ARBA" id="ARBA00011881"/>
    </source>
</evidence>
<accession>A0A7H0GWV6</accession>
<dbReference type="InterPro" id="IPR014306">
    <property type="entry name" value="Hydroxyisourate_hydrolase"/>
</dbReference>
<feature type="binding site" evidence="7">
    <location>
        <position position="45"/>
    </location>
    <ligand>
        <name>substrate</name>
    </ligand>
</feature>
<dbReference type="GO" id="GO:0006144">
    <property type="term" value="P:purine nucleobase metabolic process"/>
    <property type="evidence" value="ECO:0007669"/>
    <property type="project" value="UniProtKB-KW"/>
</dbReference>
<evidence type="ECO:0000256" key="1">
    <source>
        <dbReference type="ARBA" id="ARBA00001043"/>
    </source>
</evidence>
<evidence type="ECO:0000259" key="9">
    <source>
        <dbReference type="SMART" id="SM00095"/>
    </source>
</evidence>
<keyword evidence="11" id="KW-1185">Reference proteome</keyword>
<dbReference type="NCBIfam" id="TIGR02962">
    <property type="entry name" value="hdxy_isourate"/>
    <property type="match status" value="1"/>
</dbReference>
<proteinExistence type="inferred from homology"/>
<feature type="domain" description="Transthyretin/hydroxyisourate hydrolase" evidence="9">
    <location>
        <begin position="1"/>
        <end position="111"/>
    </location>
</feature>
<comment type="function">
    <text evidence="2">Catalyzes the hydrolysis of 5-hydroxyisourate (HIU) to 2-oxo-4-hydroxy-4-carboxy-5-ureidoimidazoline (OHCU).</text>
</comment>
<evidence type="ECO:0000256" key="8">
    <source>
        <dbReference type="RuleBase" id="RU361270"/>
    </source>
</evidence>
<evidence type="ECO:0000256" key="6">
    <source>
        <dbReference type="ARBA" id="ARBA00022801"/>
    </source>
</evidence>